<proteinExistence type="predicted"/>
<dbReference type="InterPro" id="IPR012347">
    <property type="entry name" value="Ferritin-like"/>
</dbReference>
<dbReference type="RefSeq" id="WP_338453097.1">
    <property type="nucleotide sequence ID" value="NZ_CP137640.1"/>
</dbReference>
<dbReference type="Pfam" id="PF07875">
    <property type="entry name" value="Coat_F"/>
    <property type="match status" value="1"/>
</dbReference>
<evidence type="ECO:0000313" key="2">
    <source>
        <dbReference type="Proteomes" id="UP001357223"/>
    </source>
</evidence>
<reference evidence="1 2" key="1">
    <citation type="submission" date="2023-10" db="EMBL/GenBank/DDBJ databases">
        <title>Niallia locisalis sp.nov. isolated from a salt pond sample.</title>
        <authorList>
            <person name="Li X.-J."/>
            <person name="Dong L."/>
        </authorList>
    </citation>
    <scope>NUCLEOTIDE SEQUENCE [LARGE SCALE GENOMIC DNA]</scope>
    <source>
        <strain evidence="1 2">DSM 29761</strain>
    </source>
</reference>
<keyword evidence="1" id="KW-0946">Virion</keyword>
<dbReference type="EMBL" id="CP137640">
    <property type="protein sequence ID" value="WVX84224.1"/>
    <property type="molecule type" value="Genomic_DNA"/>
</dbReference>
<keyword evidence="2" id="KW-1185">Reference proteome</keyword>
<name>A0ABZ2CK92_9BACI</name>
<evidence type="ECO:0000313" key="1">
    <source>
        <dbReference type="EMBL" id="WVX84224.1"/>
    </source>
</evidence>
<protein>
    <submittedName>
        <fullName evidence="1">Spore coat protein</fullName>
    </submittedName>
</protein>
<accession>A0ABZ2CK92</accession>
<sequence>MMNRFGAHEFLETQELIRSLAANIELHAVCAFMTNDNELKSILSRHIQGMEQSYQQAVNLLQNKGVNMNPPRYGMHIQHQPQIGLNNPAMSPPNPQAQRLSEMSIGTIILNTHKAGSIFGMQWANECGEPQLRQLHITCAVNCNNMAYEVWQYMNRKGYYQVPQLADHTMQTMNQALNPTMQTMNQAQNPSMPNQLYQ</sequence>
<keyword evidence="1" id="KW-0167">Capsid protein</keyword>
<dbReference type="Gene3D" id="1.20.1260.10">
    <property type="match status" value="1"/>
</dbReference>
<dbReference type="Proteomes" id="UP001357223">
    <property type="component" value="Chromosome"/>
</dbReference>
<organism evidence="1 2">
    <name type="scientific">Niallia oryzisoli</name>
    <dbReference type="NCBI Taxonomy" id="1737571"/>
    <lineage>
        <taxon>Bacteria</taxon>
        <taxon>Bacillati</taxon>
        <taxon>Bacillota</taxon>
        <taxon>Bacilli</taxon>
        <taxon>Bacillales</taxon>
        <taxon>Bacillaceae</taxon>
        <taxon>Niallia</taxon>
    </lineage>
</organism>
<gene>
    <name evidence="1" type="ORF">R4Z09_15225</name>
</gene>
<dbReference type="InterPro" id="IPR012851">
    <property type="entry name" value="Spore_coat_CotF-like"/>
</dbReference>